<evidence type="ECO:0000256" key="1">
    <source>
        <dbReference type="SAM" id="SignalP"/>
    </source>
</evidence>
<feature type="domain" description="PBP" evidence="2">
    <location>
        <begin position="34"/>
        <end position="256"/>
    </location>
</feature>
<sequence>MPLTRRLFTAALALAAAAVAGPTVAAAADKPFITVASTTSTEQSGLFGHLLPKFTEKTGIEVRVVALGTGQALKLGERGDADVVFVHDKSAEEAFLKAGFGVDRRDVMYNDFILVGPKADPAKVAGGRDVVAALRVIATAKAPFVSRGDDSGTHKAELRLWKEAGIDLAAARGAWYRETGSGMGPALNTAAGMDAYVLSDRGTWLNFKNQGRLAIVVEGDERLFNQYGVMLVNPARHPHVKEAQGRAFIDWLTAQEGQEAIASYKVGGEPLFFANARKQGS</sequence>
<dbReference type="PROSITE" id="PS51318">
    <property type="entry name" value="TAT"/>
    <property type="match status" value="1"/>
</dbReference>
<dbReference type="InterPro" id="IPR052738">
    <property type="entry name" value="ABC-Tungstate_binding"/>
</dbReference>
<dbReference type="PANTHER" id="PTHR37945">
    <property type="entry name" value="EXTRACELLULAR TUNGSTATE BINDING PROTEIN"/>
    <property type="match status" value="1"/>
</dbReference>
<protein>
    <submittedName>
        <fullName evidence="3">Extracellular solute-binding protein</fullName>
    </submittedName>
</protein>
<dbReference type="InterPro" id="IPR006311">
    <property type="entry name" value="TAT_signal"/>
</dbReference>
<dbReference type="EMBL" id="JASJEV010000005">
    <property type="protein sequence ID" value="MDJ1158538.1"/>
    <property type="molecule type" value="Genomic_DNA"/>
</dbReference>
<proteinExistence type="predicted"/>
<dbReference type="Proteomes" id="UP001321492">
    <property type="component" value="Unassembled WGS sequence"/>
</dbReference>
<evidence type="ECO:0000259" key="2">
    <source>
        <dbReference type="Pfam" id="PF12849"/>
    </source>
</evidence>
<dbReference type="PANTHER" id="PTHR37945:SF1">
    <property type="entry name" value="EXTRACELLULAR TUNGSTATE BINDING PROTEIN"/>
    <property type="match status" value="1"/>
</dbReference>
<organism evidence="3 4">
    <name type="scientific">Chelatococcus albus</name>
    <dbReference type="NCBI Taxonomy" id="3047466"/>
    <lineage>
        <taxon>Bacteria</taxon>
        <taxon>Pseudomonadati</taxon>
        <taxon>Pseudomonadota</taxon>
        <taxon>Alphaproteobacteria</taxon>
        <taxon>Hyphomicrobiales</taxon>
        <taxon>Chelatococcaceae</taxon>
        <taxon>Chelatococcus</taxon>
    </lineage>
</organism>
<accession>A0ABT7AGN5</accession>
<dbReference type="SUPFAM" id="SSF53850">
    <property type="entry name" value="Periplasmic binding protein-like II"/>
    <property type="match status" value="1"/>
</dbReference>
<reference evidence="3 4" key="1">
    <citation type="submission" date="2023-05" db="EMBL/GenBank/DDBJ databases">
        <title>Chelatococcus sp. nov., a moderately thermophilic bacterium isolated from hot spring microbial mat.</title>
        <authorList>
            <person name="Hu C.-J."/>
            <person name="Li W.-J."/>
        </authorList>
    </citation>
    <scope>NUCLEOTIDE SEQUENCE [LARGE SCALE GENOMIC DNA]</scope>
    <source>
        <strain evidence="3 4">SYSU G07232</strain>
    </source>
</reference>
<keyword evidence="4" id="KW-1185">Reference proteome</keyword>
<gene>
    <name evidence="3" type="ORF">QNA08_09850</name>
</gene>
<dbReference type="Gene3D" id="3.40.190.10">
    <property type="entry name" value="Periplasmic binding protein-like II"/>
    <property type="match status" value="2"/>
</dbReference>
<feature type="signal peptide" evidence="1">
    <location>
        <begin position="1"/>
        <end position="27"/>
    </location>
</feature>
<evidence type="ECO:0000313" key="3">
    <source>
        <dbReference type="EMBL" id="MDJ1158538.1"/>
    </source>
</evidence>
<comment type="caution">
    <text evidence="3">The sequence shown here is derived from an EMBL/GenBank/DDBJ whole genome shotgun (WGS) entry which is preliminary data.</text>
</comment>
<dbReference type="InterPro" id="IPR024370">
    <property type="entry name" value="PBP_domain"/>
</dbReference>
<dbReference type="RefSeq" id="WP_283740527.1">
    <property type="nucleotide sequence ID" value="NZ_JASJEV010000005.1"/>
</dbReference>
<evidence type="ECO:0000313" key="4">
    <source>
        <dbReference type="Proteomes" id="UP001321492"/>
    </source>
</evidence>
<feature type="chain" id="PRO_5046469609" evidence="1">
    <location>
        <begin position="28"/>
        <end position="281"/>
    </location>
</feature>
<name>A0ABT7AGN5_9HYPH</name>
<keyword evidence="1" id="KW-0732">Signal</keyword>
<dbReference type="Pfam" id="PF12849">
    <property type="entry name" value="PBP_like_2"/>
    <property type="match status" value="1"/>
</dbReference>